<dbReference type="GO" id="GO:0003677">
    <property type="term" value="F:DNA binding"/>
    <property type="evidence" value="ECO:0007669"/>
    <property type="project" value="UniProtKB-UniRule"/>
</dbReference>
<comment type="caution">
    <text evidence="4">The sequence shown here is derived from an EMBL/GenBank/DDBJ whole genome shotgun (WGS) entry which is preliminary data.</text>
</comment>
<dbReference type="Gene3D" id="1.10.357.10">
    <property type="entry name" value="Tetracycline Repressor, domain 2"/>
    <property type="match status" value="1"/>
</dbReference>
<dbReference type="AlphaFoldDB" id="A0A2T3JIK3"/>
<dbReference type="PANTHER" id="PTHR43479:SF11">
    <property type="entry name" value="ACREF_ENVCD OPERON REPRESSOR-RELATED"/>
    <property type="match status" value="1"/>
</dbReference>
<reference evidence="4 5" key="1">
    <citation type="submission" date="2018-01" db="EMBL/GenBank/DDBJ databases">
        <title>Whole genome sequencing of Histamine producing bacteria.</title>
        <authorList>
            <person name="Butler K."/>
        </authorList>
    </citation>
    <scope>NUCLEOTIDE SEQUENCE [LARGE SCALE GENOMIC DNA]</scope>
    <source>
        <strain evidence="4 5">JCM 12947</strain>
    </source>
</reference>
<organism evidence="4 5">
    <name type="scientific">Photobacterium frigidiphilum</name>
    <dbReference type="NCBI Taxonomy" id="264736"/>
    <lineage>
        <taxon>Bacteria</taxon>
        <taxon>Pseudomonadati</taxon>
        <taxon>Pseudomonadota</taxon>
        <taxon>Gammaproteobacteria</taxon>
        <taxon>Vibrionales</taxon>
        <taxon>Vibrionaceae</taxon>
        <taxon>Photobacterium</taxon>
    </lineage>
</organism>
<feature type="DNA-binding region" description="H-T-H motif" evidence="2">
    <location>
        <begin position="30"/>
        <end position="49"/>
    </location>
</feature>
<dbReference type="OrthoDB" id="325065at2"/>
<evidence type="ECO:0000259" key="3">
    <source>
        <dbReference type="PROSITE" id="PS50977"/>
    </source>
</evidence>
<proteinExistence type="predicted"/>
<feature type="domain" description="HTH tetR-type" evidence="3">
    <location>
        <begin position="7"/>
        <end position="67"/>
    </location>
</feature>
<gene>
    <name evidence="4" type="ORF">C9J12_09820</name>
</gene>
<keyword evidence="5" id="KW-1185">Reference proteome</keyword>
<dbReference type="InterPro" id="IPR009057">
    <property type="entry name" value="Homeodomain-like_sf"/>
</dbReference>
<dbReference type="Pfam" id="PF00440">
    <property type="entry name" value="TetR_N"/>
    <property type="match status" value="1"/>
</dbReference>
<dbReference type="SUPFAM" id="SSF46689">
    <property type="entry name" value="Homeodomain-like"/>
    <property type="match status" value="1"/>
</dbReference>
<protein>
    <submittedName>
        <fullName evidence="4">TetR family transcriptional regulator</fullName>
    </submittedName>
</protein>
<dbReference type="PROSITE" id="PS50977">
    <property type="entry name" value="HTH_TETR_2"/>
    <property type="match status" value="1"/>
</dbReference>
<dbReference type="InterPro" id="IPR050624">
    <property type="entry name" value="HTH-type_Tx_Regulator"/>
</dbReference>
<sequence length="207" mass="23789">MKKESTDQRLKRIHTAITHLVAHRDVNSISIYDVAKEAAIAASTVYHHYPNIEALIYELMEDIFVDFTNVLQDSIITEKIHHWSDINRMIEQGFVTYYSNNPLVQRILLGQHIYASIRHADAQNDLLLAEHVEAIYRQYFVLPELPSNVNIFAIALQVADKVYSMNYRENGSIPPEMAREAITLTEAYLGTYLPKNLPKKPIEAITH</sequence>
<name>A0A2T3JIK3_9GAMM</name>
<dbReference type="EMBL" id="PYMJ01000008">
    <property type="protein sequence ID" value="PSU48798.1"/>
    <property type="molecule type" value="Genomic_DNA"/>
</dbReference>
<dbReference type="PANTHER" id="PTHR43479">
    <property type="entry name" value="ACREF/ENVCD OPERON REPRESSOR-RELATED"/>
    <property type="match status" value="1"/>
</dbReference>
<accession>A0A2T3JIK3</accession>
<evidence type="ECO:0000313" key="4">
    <source>
        <dbReference type="EMBL" id="PSU48798.1"/>
    </source>
</evidence>
<evidence type="ECO:0000256" key="1">
    <source>
        <dbReference type="ARBA" id="ARBA00023125"/>
    </source>
</evidence>
<keyword evidence="1 2" id="KW-0238">DNA-binding</keyword>
<evidence type="ECO:0000256" key="2">
    <source>
        <dbReference type="PROSITE-ProRule" id="PRU00335"/>
    </source>
</evidence>
<evidence type="ECO:0000313" key="5">
    <source>
        <dbReference type="Proteomes" id="UP000240987"/>
    </source>
</evidence>
<dbReference type="RefSeq" id="WP_107242549.1">
    <property type="nucleotide sequence ID" value="NZ_PYMJ01000008.1"/>
</dbReference>
<dbReference type="InterPro" id="IPR001647">
    <property type="entry name" value="HTH_TetR"/>
</dbReference>
<dbReference type="Proteomes" id="UP000240987">
    <property type="component" value="Unassembled WGS sequence"/>
</dbReference>